<reference evidence="3" key="1">
    <citation type="submission" date="2018-12" db="EMBL/GenBank/DDBJ databases">
        <title>Tengunoibacter tsumagoiensis gen. nov., sp. nov., Dictyobacter kobayashii sp. nov., D. alpinus sp. nov., and D. joshuensis sp. nov. and description of Dictyobacteraceae fam. nov. within the order Ktedonobacterales isolated from Tengu-no-mugimeshi.</title>
        <authorList>
            <person name="Wang C.M."/>
            <person name="Zheng Y."/>
            <person name="Sakai Y."/>
            <person name="Toyoda A."/>
            <person name="Minakuchi Y."/>
            <person name="Abe K."/>
            <person name="Yokota A."/>
            <person name="Yabe S."/>
        </authorList>
    </citation>
    <scope>NUCLEOTIDE SEQUENCE [LARGE SCALE GENOMIC DNA]</scope>
    <source>
        <strain evidence="3">Uno16</strain>
    </source>
</reference>
<dbReference type="SUPFAM" id="SSF51445">
    <property type="entry name" value="(Trans)glycosidases"/>
    <property type="match status" value="1"/>
</dbReference>
<dbReference type="Proteomes" id="UP000287171">
    <property type="component" value="Unassembled WGS sequence"/>
</dbReference>
<dbReference type="Gene3D" id="1.10.1740.10">
    <property type="match status" value="1"/>
</dbReference>
<evidence type="ECO:0000313" key="3">
    <source>
        <dbReference type="Proteomes" id="UP000287171"/>
    </source>
</evidence>
<feature type="domain" description="Glycosyl hydrolase family 13 catalytic" evidence="1">
    <location>
        <begin position="110"/>
        <end position="538"/>
    </location>
</feature>
<dbReference type="InterPro" id="IPR017853">
    <property type="entry name" value="GH"/>
</dbReference>
<dbReference type="Pfam" id="PF00128">
    <property type="entry name" value="Alpha-amylase"/>
    <property type="match status" value="1"/>
</dbReference>
<dbReference type="InterPro" id="IPR045857">
    <property type="entry name" value="O16G_dom_2"/>
</dbReference>
<dbReference type="EMBL" id="BIFT01000002">
    <property type="protein sequence ID" value="GCE30055.1"/>
    <property type="molecule type" value="Genomic_DNA"/>
</dbReference>
<dbReference type="AlphaFoldDB" id="A0A402BF87"/>
<dbReference type="Gene3D" id="3.20.20.80">
    <property type="entry name" value="Glycosidases"/>
    <property type="match status" value="1"/>
</dbReference>
<name>A0A402BF87_9CHLR</name>
<dbReference type="InterPro" id="IPR044077">
    <property type="entry name" value="Amylosucrase"/>
</dbReference>
<proteinExistence type="predicted"/>
<dbReference type="SUPFAM" id="SSF51011">
    <property type="entry name" value="Glycosyl hydrolase domain"/>
    <property type="match status" value="1"/>
</dbReference>
<keyword evidence="3" id="KW-1185">Reference proteome</keyword>
<dbReference type="OrthoDB" id="9805159at2"/>
<evidence type="ECO:0000313" key="2">
    <source>
        <dbReference type="EMBL" id="GCE30055.1"/>
    </source>
</evidence>
<dbReference type="PANTHER" id="PTHR10357">
    <property type="entry name" value="ALPHA-AMYLASE FAMILY MEMBER"/>
    <property type="match status" value="1"/>
</dbReference>
<dbReference type="GO" id="GO:0047669">
    <property type="term" value="F:amylosucrase activity"/>
    <property type="evidence" value="ECO:0007669"/>
    <property type="project" value="InterPro"/>
</dbReference>
<organism evidence="2 3">
    <name type="scientific">Dictyobacter alpinus</name>
    <dbReference type="NCBI Taxonomy" id="2014873"/>
    <lineage>
        <taxon>Bacteria</taxon>
        <taxon>Bacillati</taxon>
        <taxon>Chloroflexota</taxon>
        <taxon>Ktedonobacteria</taxon>
        <taxon>Ktedonobacterales</taxon>
        <taxon>Dictyobacteraceae</taxon>
        <taxon>Dictyobacter</taxon>
    </lineage>
</organism>
<dbReference type="InterPro" id="IPR006047">
    <property type="entry name" value="GH13_cat_dom"/>
</dbReference>
<dbReference type="GO" id="GO:0005975">
    <property type="term" value="P:carbohydrate metabolic process"/>
    <property type="evidence" value="ECO:0007669"/>
    <property type="project" value="InterPro"/>
</dbReference>
<comment type="caution">
    <text evidence="2">The sequence shown here is derived from an EMBL/GenBank/DDBJ whole genome shotgun (WGS) entry which is preliminary data.</text>
</comment>
<dbReference type="SMART" id="SM00642">
    <property type="entry name" value="Aamy"/>
    <property type="match status" value="1"/>
</dbReference>
<dbReference type="Gene3D" id="2.60.40.1180">
    <property type="entry name" value="Golgi alpha-mannosidase II"/>
    <property type="match status" value="1"/>
</dbReference>
<dbReference type="CDD" id="cd11324">
    <property type="entry name" value="AmyAc_Amylosucrase"/>
    <property type="match status" value="1"/>
</dbReference>
<dbReference type="Gene3D" id="3.90.400.10">
    <property type="entry name" value="Oligo-1,6-glucosidase, Domain 2"/>
    <property type="match status" value="1"/>
</dbReference>
<protein>
    <submittedName>
        <fullName evidence="2">Amylosucrase</fullName>
    </submittedName>
</protein>
<dbReference type="RefSeq" id="WP_126630219.1">
    <property type="nucleotide sequence ID" value="NZ_BIFT01000002.1"/>
</dbReference>
<dbReference type="PANTHER" id="PTHR10357:SF213">
    <property type="entry name" value="ALPHA AMYLASE CATALYTIC REGION"/>
    <property type="match status" value="1"/>
</dbReference>
<accession>A0A402BF87</accession>
<evidence type="ECO:0000259" key="1">
    <source>
        <dbReference type="SMART" id="SM00642"/>
    </source>
</evidence>
<dbReference type="InterPro" id="IPR013780">
    <property type="entry name" value="Glyco_hydro_b"/>
</dbReference>
<gene>
    <name evidence="2" type="ORF">KDA_55390</name>
</gene>
<sequence length="654" mass="75409">MADVQQVRQYAALSLDRLWPRLELTFRDDVSRAPVDWQAFETRLRHEWDQLFGLLFNLYGGHYDFFYHLEVLLHAVARSWFERSPWLKRLDTRREAEPLWFQSQQMVGGMCYTDLFAGNLQGLREKLPVFKQLGLTYLHLMPLFESPEGNSDGGYAVSSYRQLNPKLGTIQELADLAHEFQEQGISLVLDFVFNHTSDEHEWARLAQAGDLEYENFYFLFPDRTIPDIYERTLREIFPTVRRGSFTWREDIHKWVWTTFNSFQWDLNYGNPAVFRAMAQEMLAIANLGVEILRLDAVAFIWKREGTNCENQPEAHQIIQAFHCLARIAAPALRFKSEAIVHPDDVMSYISPQECQISYNPLLMALLWESLATGEVKLLDHSLSHRFRLPHGTSWVNYVRSHDDIGWTFDDNDARWEWIDPFGHRNFLNQFYMGRFPGSFARGVPFQENPDTGDARISGTLASLAGLEQAIHAGNEQQIDLAVRRILMVHSIILSIGGIPLIYLGDEVGTLNDYAFSADPDKADDSRWVHRPRTDWSWREKVAHDPLSPHGRIFAELVHLIALRKRQTAIFDGETEFVETGNAHLFGYVRNGGGQRLFTIASFSAQPQEMDANLLRSYGSGYLFTDLITGQTVSAEQSLRLEPYQCVWLELVSTS</sequence>